<evidence type="ECO:0000256" key="3">
    <source>
        <dbReference type="ARBA" id="ARBA00023163"/>
    </source>
</evidence>
<comment type="caution">
    <text evidence="5">The sequence shown here is derived from an EMBL/GenBank/DDBJ whole genome shotgun (WGS) entry which is preliminary data.</text>
</comment>
<dbReference type="GO" id="GO:0000976">
    <property type="term" value="F:transcription cis-regulatory region binding"/>
    <property type="evidence" value="ECO:0007669"/>
    <property type="project" value="TreeGrafter"/>
</dbReference>
<dbReference type="CDD" id="cd01392">
    <property type="entry name" value="HTH_LacI"/>
    <property type="match status" value="1"/>
</dbReference>
<evidence type="ECO:0000313" key="6">
    <source>
        <dbReference type="Proteomes" id="UP000660339"/>
    </source>
</evidence>
<dbReference type="PRINTS" id="PR00036">
    <property type="entry name" value="HTHLACI"/>
</dbReference>
<evidence type="ECO:0000259" key="4">
    <source>
        <dbReference type="PROSITE" id="PS50932"/>
    </source>
</evidence>
<organism evidence="5 6">
    <name type="scientific">Catellatospora methionotrophica</name>
    <dbReference type="NCBI Taxonomy" id="121620"/>
    <lineage>
        <taxon>Bacteria</taxon>
        <taxon>Bacillati</taxon>
        <taxon>Actinomycetota</taxon>
        <taxon>Actinomycetes</taxon>
        <taxon>Micromonosporales</taxon>
        <taxon>Micromonosporaceae</taxon>
        <taxon>Catellatospora</taxon>
    </lineage>
</organism>
<evidence type="ECO:0000256" key="1">
    <source>
        <dbReference type="ARBA" id="ARBA00023015"/>
    </source>
</evidence>
<evidence type="ECO:0000256" key="2">
    <source>
        <dbReference type="ARBA" id="ARBA00023125"/>
    </source>
</evidence>
<keyword evidence="1" id="KW-0805">Transcription regulation</keyword>
<dbReference type="SUPFAM" id="SSF47413">
    <property type="entry name" value="lambda repressor-like DNA-binding domains"/>
    <property type="match status" value="1"/>
</dbReference>
<dbReference type="Proteomes" id="UP000660339">
    <property type="component" value="Unassembled WGS sequence"/>
</dbReference>
<keyword evidence="3" id="KW-0804">Transcription</keyword>
<dbReference type="AlphaFoldDB" id="A0A8J3PGQ1"/>
<dbReference type="InterPro" id="IPR000843">
    <property type="entry name" value="HTH_LacI"/>
</dbReference>
<dbReference type="Pfam" id="PF00356">
    <property type="entry name" value="LacI"/>
    <property type="match status" value="1"/>
</dbReference>
<dbReference type="SUPFAM" id="SSF53822">
    <property type="entry name" value="Periplasmic binding protein-like I"/>
    <property type="match status" value="1"/>
</dbReference>
<dbReference type="EMBL" id="BONJ01000028">
    <property type="protein sequence ID" value="GIG16547.1"/>
    <property type="molecule type" value="Genomic_DNA"/>
</dbReference>
<proteinExistence type="predicted"/>
<dbReference type="SMART" id="SM00354">
    <property type="entry name" value="HTH_LACI"/>
    <property type="match status" value="1"/>
</dbReference>
<accession>A0A8J3PGQ1</accession>
<dbReference type="InterPro" id="IPR010982">
    <property type="entry name" value="Lambda_DNA-bd_dom_sf"/>
</dbReference>
<keyword evidence="6" id="KW-1185">Reference proteome</keyword>
<dbReference type="InterPro" id="IPR046335">
    <property type="entry name" value="LacI/GalR-like_sensor"/>
</dbReference>
<protein>
    <submittedName>
        <fullName evidence="5">LacI family transcriptional regulator</fullName>
    </submittedName>
</protein>
<dbReference type="GO" id="GO:0003700">
    <property type="term" value="F:DNA-binding transcription factor activity"/>
    <property type="evidence" value="ECO:0007669"/>
    <property type="project" value="TreeGrafter"/>
</dbReference>
<dbReference type="CDD" id="cd06267">
    <property type="entry name" value="PBP1_LacI_sugar_binding-like"/>
    <property type="match status" value="1"/>
</dbReference>
<dbReference type="PANTHER" id="PTHR30146">
    <property type="entry name" value="LACI-RELATED TRANSCRIPTIONAL REPRESSOR"/>
    <property type="match status" value="1"/>
</dbReference>
<dbReference type="PROSITE" id="PS50932">
    <property type="entry name" value="HTH_LACI_2"/>
    <property type="match status" value="1"/>
</dbReference>
<sequence>MCERAHTLATGLGGVNSVVYSDGVTTSGAPRRSTVKDIAAAAGVSRGTVNRVLNGGYVSPEARAAIQAAIAEVGYVPNTAARNLKRRRSEAVGFLALEPHTVLLEDPNIGAIMLGANAVLSLAGYQMVSLVIDSDRDTERVARYLSGGFVDGAIIVSARAYDPITTLIGQIGLPAVFVGHPPDLTNAIPFVGIDNVGSARAITQRLMATDRRRIGMIAPALNRDSGVDRLTGFREALGDRFDPALVAEVPHYDYAGGVAGMRTLLDREPALDGVFAASDAVAAGAMQVLREAGRDVPGDVGVVGFDDSSWADRTQPPLSTVHQPAREIGRRAAELVHRQILGDEDVPGSVLLPSPVVWRHSA</sequence>
<evidence type="ECO:0000313" key="5">
    <source>
        <dbReference type="EMBL" id="GIG16547.1"/>
    </source>
</evidence>
<gene>
    <name evidence="5" type="ORF">Cme02nite_48790</name>
</gene>
<name>A0A8J3PGQ1_9ACTN</name>
<keyword evidence="2" id="KW-0238">DNA-binding</keyword>
<feature type="domain" description="HTH lacI-type" evidence="4">
    <location>
        <begin position="33"/>
        <end position="86"/>
    </location>
</feature>
<dbReference type="Gene3D" id="1.10.260.40">
    <property type="entry name" value="lambda repressor-like DNA-binding domains"/>
    <property type="match status" value="1"/>
</dbReference>
<dbReference type="Gene3D" id="3.40.50.2300">
    <property type="match status" value="2"/>
</dbReference>
<reference evidence="5" key="1">
    <citation type="submission" date="2021-01" db="EMBL/GenBank/DDBJ databases">
        <title>Whole genome shotgun sequence of Catellatospora methionotrophica NBRC 14553.</title>
        <authorList>
            <person name="Komaki H."/>
            <person name="Tamura T."/>
        </authorList>
    </citation>
    <scope>NUCLEOTIDE SEQUENCE</scope>
    <source>
        <strain evidence="5">NBRC 14553</strain>
    </source>
</reference>
<dbReference type="PANTHER" id="PTHR30146:SF109">
    <property type="entry name" value="HTH-TYPE TRANSCRIPTIONAL REGULATOR GALS"/>
    <property type="match status" value="1"/>
</dbReference>
<dbReference type="Pfam" id="PF13377">
    <property type="entry name" value="Peripla_BP_3"/>
    <property type="match status" value="1"/>
</dbReference>
<dbReference type="InterPro" id="IPR028082">
    <property type="entry name" value="Peripla_BP_I"/>
</dbReference>
<dbReference type="PROSITE" id="PS00356">
    <property type="entry name" value="HTH_LACI_1"/>
    <property type="match status" value="1"/>
</dbReference>